<accession>A0A137PIE1</accession>
<keyword evidence="16" id="KW-1185">Reference proteome</keyword>
<dbReference type="EMBL" id="KQ964420">
    <property type="protein sequence ID" value="KXN74774.1"/>
    <property type="molecule type" value="Genomic_DNA"/>
</dbReference>
<dbReference type="PANTHER" id="PTHR45919:SF1">
    <property type="entry name" value="GDP-MAN:MAN(3)GLCNAC(2)-PP-DOL ALPHA-1,2-MANNOSYLTRANSFERASE"/>
    <property type="match status" value="1"/>
</dbReference>
<evidence type="ECO:0000259" key="14">
    <source>
        <dbReference type="Pfam" id="PF15924"/>
    </source>
</evidence>
<name>A0A137PIE1_CONC2</name>
<organism evidence="15 16">
    <name type="scientific">Conidiobolus coronatus (strain ATCC 28846 / CBS 209.66 / NRRL 28638)</name>
    <name type="common">Delacroixia coronata</name>
    <dbReference type="NCBI Taxonomy" id="796925"/>
    <lineage>
        <taxon>Eukaryota</taxon>
        <taxon>Fungi</taxon>
        <taxon>Fungi incertae sedis</taxon>
        <taxon>Zoopagomycota</taxon>
        <taxon>Entomophthoromycotina</taxon>
        <taxon>Entomophthoromycetes</taxon>
        <taxon>Entomophthorales</taxon>
        <taxon>Ancylistaceae</taxon>
        <taxon>Conidiobolus</taxon>
    </lineage>
</organism>
<dbReference type="PANTHER" id="PTHR45919">
    <property type="entry name" value="GDP-MAN:MAN(3)GLCNAC(2)-PP-DOL ALPHA-1,2-MANNOSYLTRANSFERASE"/>
    <property type="match status" value="1"/>
</dbReference>
<evidence type="ECO:0000256" key="11">
    <source>
        <dbReference type="ARBA" id="ARBA00045065"/>
    </source>
</evidence>
<comment type="function">
    <text evidence="12">GDP-Man:Man(3)GlcNAc(2)-PP-Dol alpha-1,2-mannosyltransferase that operates in the biosynthetic pathway of dolichol-linked oligosaccharides, the glycan precursors employed in protein asparagine (N)-glycosylation. The assembly of dolichol-linked oligosaccharides begins on the cytosolic side of the endoplasmic reticulum membrane and finishes in its lumen. The sequential addition of sugars to dolichol pyrophosphate produces dolichol-linked oligosaccharides containing fourteen sugars, including two GlcNAcs, nine mannoses and three glucoses. Once assembled, the oligosaccharide is transferred from the lipid to nascent proteins by oligosaccharyltransferases. Catalyzes, on the cytoplasmic face of the endoplasmic reticulum, the addition of the fourth and fifth mannose residues to the dolichol-linked oligosaccharide chain, to produce Man(5)GlcNAc(2)-PP-dolichol core oligosaccharide.</text>
</comment>
<keyword evidence="5 12" id="KW-0328">Glycosyltransferase</keyword>
<dbReference type="GO" id="GO:0004377">
    <property type="term" value="F:GDP-Man:Man(3)GlcNAc(2)-PP-Dol alpha-1,2-mannosyltransferase activity"/>
    <property type="evidence" value="ECO:0007669"/>
    <property type="project" value="UniProtKB-UniRule"/>
</dbReference>
<dbReference type="CDD" id="cd03806">
    <property type="entry name" value="GT4_ALG11-like"/>
    <property type="match status" value="1"/>
</dbReference>
<keyword evidence="9" id="KW-1133">Transmembrane helix</keyword>
<dbReference type="STRING" id="796925.A0A137PIE1"/>
<dbReference type="Pfam" id="PF15924">
    <property type="entry name" value="ALG11_N"/>
    <property type="match status" value="1"/>
</dbReference>
<sequence length="482" mass="54774">MPLLKFLYWSPYFLPILFIPHAIIHYFKQLVKEEYLLKRRQFLNSLSPKVDQHPPNIVGFFHPYCAAGGGGERVLWQSVKFCLERWEYIVCAIYTGDDLTKEEMVNRVKDRFNISLDVNRIDLVHLKRRGWVEASKYPILTILGQSLGSVLLGYEAIGLLIPDVFIDTMGYSFTYPVVKLLTGVPVLAYVHYPTISAEMIASAQSQDLNAVNNATSIVKLIPGLSYLKLVYYKVFAWIYAWTGSFCDQAMLNSSWTLGHISAMWYSTCKVVYPPCDIDSFTSTNSDRTLSIVSLAQFRPEKNHALQLHTLATLFQKHPNLKTEGLKLYVMGSVRNDADQKRVDELMELREELNLTNNVEFVVNASYTEIKKYLSTSLIGLHTMKLEHFGISVVELMCSGLITIANDSGGPQMDIIPPKDSNCYPGGYLASTANEYSELIHHVISLGEDEKSKIRKNAIEWCSKFSNEEYEKGFEQSLSNFLN</sequence>
<feature type="domain" description="Glycosyl transferase family 1" evidence="13">
    <location>
        <begin position="286"/>
        <end position="458"/>
    </location>
</feature>
<evidence type="ECO:0000256" key="5">
    <source>
        <dbReference type="ARBA" id="ARBA00022676"/>
    </source>
</evidence>
<evidence type="ECO:0000256" key="1">
    <source>
        <dbReference type="ARBA" id="ARBA00004389"/>
    </source>
</evidence>
<evidence type="ECO:0000313" key="16">
    <source>
        <dbReference type="Proteomes" id="UP000070444"/>
    </source>
</evidence>
<reference evidence="15 16" key="1">
    <citation type="journal article" date="2015" name="Genome Biol. Evol.">
        <title>Phylogenomic analyses indicate that early fungi evolved digesting cell walls of algal ancestors of land plants.</title>
        <authorList>
            <person name="Chang Y."/>
            <person name="Wang S."/>
            <person name="Sekimoto S."/>
            <person name="Aerts A.L."/>
            <person name="Choi C."/>
            <person name="Clum A."/>
            <person name="LaButti K.M."/>
            <person name="Lindquist E.A."/>
            <person name="Yee Ngan C."/>
            <person name="Ohm R.A."/>
            <person name="Salamov A.A."/>
            <person name="Grigoriev I.V."/>
            <person name="Spatafora J.W."/>
            <person name="Berbee M.L."/>
        </authorList>
    </citation>
    <scope>NUCLEOTIDE SEQUENCE [LARGE SCALE GENOMIC DNA]</scope>
    <source>
        <strain evidence="15 16">NRRL 28638</strain>
    </source>
</reference>
<dbReference type="Gene3D" id="3.40.50.2000">
    <property type="entry name" value="Glycogen Phosphorylase B"/>
    <property type="match status" value="1"/>
</dbReference>
<evidence type="ECO:0000256" key="6">
    <source>
        <dbReference type="ARBA" id="ARBA00022679"/>
    </source>
</evidence>
<protein>
    <recommendedName>
        <fullName evidence="4 12">GDP-Man:Man(3)GlcNAc(2)-PP-Dol alpha-1,2-mannosyltransferase</fullName>
        <ecNumber evidence="3 12">2.4.1.131</ecNumber>
    </recommendedName>
</protein>
<dbReference type="InterPro" id="IPR031814">
    <property type="entry name" value="ALG11_N"/>
</dbReference>
<dbReference type="OrthoDB" id="2276068at2759"/>
<dbReference type="AlphaFoldDB" id="A0A137PIE1"/>
<comment type="similarity">
    <text evidence="12">Belongs to the glycosyltransferase group 1 family. Glycosyltransferase 4 subfamily.</text>
</comment>
<dbReference type="OMA" id="ARLYGWV"/>
<dbReference type="Proteomes" id="UP000070444">
    <property type="component" value="Unassembled WGS sequence"/>
</dbReference>
<proteinExistence type="inferred from homology"/>
<dbReference type="GO" id="GO:0006488">
    <property type="term" value="P:dolichol-linked oligosaccharide biosynthetic process"/>
    <property type="evidence" value="ECO:0007669"/>
    <property type="project" value="EnsemblFungi"/>
</dbReference>
<evidence type="ECO:0000256" key="8">
    <source>
        <dbReference type="ARBA" id="ARBA00022824"/>
    </source>
</evidence>
<dbReference type="GO" id="GO:0005789">
    <property type="term" value="C:endoplasmic reticulum membrane"/>
    <property type="evidence" value="ECO:0007669"/>
    <property type="project" value="UniProtKB-SubCell"/>
</dbReference>
<evidence type="ECO:0000256" key="3">
    <source>
        <dbReference type="ARBA" id="ARBA00012645"/>
    </source>
</evidence>
<evidence type="ECO:0000259" key="13">
    <source>
        <dbReference type="Pfam" id="PF00534"/>
    </source>
</evidence>
<keyword evidence="10" id="KW-0472">Membrane</keyword>
<dbReference type="Pfam" id="PF00534">
    <property type="entry name" value="Glycos_transf_1"/>
    <property type="match status" value="1"/>
</dbReference>
<comment type="pathway">
    <text evidence="2 12">Protein modification; protein glycosylation.</text>
</comment>
<dbReference type="UniPathway" id="UPA00378"/>
<comment type="subcellular location">
    <subcellularLocation>
        <location evidence="1">Endoplasmic reticulum membrane</location>
        <topology evidence="1">Single-pass membrane protein</topology>
    </subcellularLocation>
</comment>
<evidence type="ECO:0000256" key="9">
    <source>
        <dbReference type="ARBA" id="ARBA00022989"/>
    </source>
</evidence>
<dbReference type="InterPro" id="IPR038013">
    <property type="entry name" value="ALG11"/>
</dbReference>
<dbReference type="InterPro" id="IPR001296">
    <property type="entry name" value="Glyco_trans_1"/>
</dbReference>
<gene>
    <name evidence="15" type="ORF">CONCODRAFT_34191</name>
</gene>
<evidence type="ECO:0000256" key="12">
    <source>
        <dbReference type="RuleBase" id="RU367051"/>
    </source>
</evidence>
<feature type="domain" description="ALG11 mannosyltransferase N-terminal" evidence="14">
    <location>
        <begin position="56"/>
        <end position="264"/>
    </location>
</feature>
<keyword evidence="8 12" id="KW-0256">Endoplasmic reticulum</keyword>
<dbReference type="SUPFAM" id="SSF53756">
    <property type="entry name" value="UDP-Glycosyltransferase/glycogen phosphorylase"/>
    <property type="match status" value="1"/>
</dbReference>
<evidence type="ECO:0000313" key="15">
    <source>
        <dbReference type="EMBL" id="KXN74774.1"/>
    </source>
</evidence>
<evidence type="ECO:0000256" key="4">
    <source>
        <dbReference type="ARBA" id="ARBA00022018"/>
    </source>
</evidence>
<keyword evidence="6 12" id="KW-0808">Transferase</keyword>
<evidence type="ECO:0000256" key="7">
    <source>
        <dbReference type="ARBA" id="ARBA00022692"/>
    </source>
</evidence>
<dbReference type="EC" id="2.4.1.131" evidence="3 12"/>
<evidence type="ECO:0000256" key="2">
    <source>
        <dbReference type="ARBA" id="ARBA00004922"/>
    </source>
</evidence>
<comment type="catalytic activity">
    <reaction evidence="11 12">
        <text>an alpha-D-Man-(1-&gt;3)-[alpha-D-Man-(1-&gt;6)]-beta-D-Man-(1-&gt;4)-beta-D-GlcNAc-(1-&gt;4)-alpha-D-GlcNAc-diphospho-di-trans,poly-cis-dolichol + 2 GDP-alpha-D-mannose = an alpha-D-Man-(1-&gt;2)-alpha-D-Man-(1-&gt;2)-alpha-D-Man-(1-&gt;3)-[alpha-D-Man-(1-&gt;6)]-beta-D-Man-(1-&gt;4)-beta-D-GlcNAc-(1-&gt;4)-alpha-D-GlcNAc-diphospho-di-trans,poly-cis-dolichol + 2 GDP + 2 H(+)</text>
        <dbReference type="Rhea" id="RHEA:29523"/>
        <dbReference type="Rhea" id="RHEA-COMP:19515"/>
        <dbReference type="Rhea" id="RHEA-COMP:19516"/>
        <dbReference type="ChEBI" id="CHEBI:15378"/>
        <dbReference type="ChEBI" id="CHEBI:57527"/>
        <dbReference type="ChEBI" id="CHEBI:58189"/>
        <dbReference type="ChEBI" id="CHEBI:132511"/>
        <dbReference type="ChEBI" id="CHEBI:132515"/>
        <dbReference type="EC" id="2.4.1.131"/>
    </reaction>
    <physiologicalReaction direction="left-to-right" evidence="11 12">
        <dbReference type="Rhea" id="RHEA:29524"/>
    </physiologicalReaction>
</comment>
<evidence type="ECO:0000256" key="10">
    <source>
        <dbReference type="ARBA" id="ARBA00023136"/>
    </source>
</evidence>
<keyword evidence="7" id="KW-0812">Transmembrane</keyword>